<evidence type="ECO:0000313" key="6">
    <source>
        <dbReference type="Proteomes" id="UP000216057"/>
    </source>
</evidence>
<gene>
    <name evidence="5" type="ORF">BEUL_1132</name>
</gene>
<dbReference type="InterPro" id="IPR036388">
    <property type="entry name" value="WH-like_DNA-bd_sf"/>
</dbReference>
<sequence length="254" mass="27709">MACRAYISFVISNSDNQHMNNSTESPLMHLPVTDSLAIAILNGDWTPGSSKTLESIQEEFGISRTVAREAARSLEAVNAVAIRRRVGLIAQSPDQWSALSPQVIQWKLRSDHRTQELLSLTELRLAIEPAAADGAARHASIDVKAKFPVLAMELRKHGESGDLETFHELDIQFHSLLLRSSGNEIFAALADIVAVILRGRVEIDMYPQRPEASALDAHEAVAEAIWKGDGQAARQAMHDIVDEVETAITGGSSN</sequence>
<evidence type="ECO:0000256" key="3">
    <source>
        <dbReference type="ARBA" id="ARBA00023163"/>
    </source>
</evidence>
<keyword evidence="1" id="KW-0805">Transcription regulation</keyword>
<keyword evidence="3" id="KW-0804">Transcription</keyword>
<accession>A0A261G9L2</accession>
<dbReference type="Proteomes" id="UP000216057">
    <property type="component" value="Unassembled WGS sequence"/>
</dbReference>
<dbReference type="Pfam" id="PF07729">
    <property type="entry name" value="FCD"/>
    <property type="match status" value="1"/>
</dbReference>
<comment type="caution">
    <text evidence="5">The sequence shown here is derived from an EMBL/GenBank/DDBJ whole genome shotgun (WGS) entry which is preliminary data.</text>
</comment>
<dbReference type="SMART" id="SM00345">
    <property type="entry name" value="HTH_GNTR"/>
    <property type="match status" value="1"/>
</dbReference>
<dbReference type="InterPro" id="IPR000524">
    <property type="entry name" value="Tscrpt_reg_HTH_GntR"/>
</dbReference>
<dbReference type="InterPro" id="IPR011711">
    <property type="entry name" value="GntR_C"/>
</dbReference>
<evidence type="ECO:0000256" key="1">
    <source>
        <dbReference type="ARBA" id="ARBA00023015"/>
    </source>
</evidence>
<dbReference type="SMART" id="SM00895">
    <property type="entry name" value="FCD"/>
    <property type="match status" value="1"/>
</dbReference>
<dbReference type="InterPro" id="IPR008920">
    <property type="entry name" value="TF_FadR/GntR_C"/>
</dbReference>
<evidence type="ECO:0000313" key="5">
    <source>
        <dbReference type="EMBL" id="OZG68121.1"/>
    </source>
</evidence>
<reference evidence="5 6" key="1">
    <citation type="journal article" date="2017" name="BMC Genomics">
        <title>Comparative genomic and phylogenomic analyses of the Bifidobacteriaceae family.</title>
        <authorList>
            <person name="Lugli G.A."/>
            <person name="Milani C."/>
            <person name="Turroni F."/>
            <person name="Duranti S."/>
            <person name="Mancabelli L."/>
            <person name="Mangifesta M."/>
            <person name="Ferrario C."/>
            <person name="Modesto M."/>
            <person name="Mattarelli P."/>
            <person name="Jiri K."/>
            <person name="van Sinderen D."/>
            <person name="Ventura M."/>
        </authorList>
    </citation>
    <scope>NUCLEOTIDE SEQUENCE [LARGE SCALE GENOMIC DNA]</scope>
    <source>
        <strain evidence="5 6">DSM 100216</strain>
    </source>
</reference>
<feature type="domain" description="HTH gntR-type" evidence="4">
    <location>
        <begin position="26"/>
        <end position="93"/>
    </location>
</feature>
<dbReference type="EMBL" id="MWWZ01000006">
    <property type="protein sequence ID" value="OZG68121.1"/>
    <property type="molecule type" value="Genomic_DNA"/>
</dbReference>
<protein>
    <submittedName>
        <fullName evidence="5">Transcriptional regulator</fullName>
    </submittedName>
</protein>
<dbReference type="AlphaFoldDB" id="A0A261G9L2"/>
<dbReference type="PANTHER" id="PTHR43537">
    <property type="entry name" value="TRANSCRIPTIONAL REGULATOR, GNTR FAMILY"/>
    <property type="match status" value="1"/>
</dbReference>
<dbReference type="PROSITE" id="PS50949">
    <property type="entry name" value="HTH_GNTR"/>
    <property type="match status" value="1"/>
</dbReference>
<dbReference type="InterPro" id="IPR036390">
    <property type="entry name" value="WH_DNA-bd_sf"/>
</dbReference>
<evidence type="ECO:0000259" key="4">
    <source>
        <dbReference type="PROSITE" id="PS50949"/>
    </source>
</evidence>
<dbReference type="SUPFAM" id="SSF46785">
    <property type="entry name" value="Winged helix' DNA-binding domain"/>
    <property type="match status" value="1"/>
</dbReference>
<dbReference type="Pfam" id="PF00392">
    <property type="entry name" value="GntR"/>
    <property type="match status" value="1"/>
</dbReference>
<dbReference type="Gene3D" id="1.20.120.530">
    <property type="entry name" value="GntR ligand-binding domain-like"/>
    <property type="match status" value="1"/>
</dbReference>
<dbReference type="GO" id="GO:0003677">
    <property type="term" value="F:DNA binding"/>
    <property type="evidence" value="ECO:0007669"/>
    <property type="project" value="UniProtKB-KW"/>
</dbReference>
<dbReference type="GO" id="GO:0003700">
    <property type="term" value="F:DNA-binding transcription factor activity"/>
    <property type="evidence" value="ECO:0007669"/>
    <property type="project" value="InterPro"/>
</dbReference>
<dbReference type="PANTHER" id="PTHR43537:SF44">
    <property type="entry name" value="GNTR FAMILY REGULATORY PROTEIN"/>
    <property type="match status" value="1"/>
</dbReference>
<proteinExistence type="predicted"/>
<dbReference type="SUPFAM" id="SSF48008">
    <property type="entry name" value="GntR ligand-binding domain-like"/>
    <property type="match status" value="1"/>
</dbReference>
<name>A0A261G9L2_9BIFI</name>
<evidence type="ECO:0000256" key="2">
    <source>
        <dbReference type="ARBA" id="ARBA00023125"/>
    </source>
</evidence>
<organism evidence="5 6">
    <name type="scientific">Bifidobacterium eulemuris</name>
    <dbReference type="NCBI Taxonomy" id="1765219"/>
    <lineage>
        <taxon>Bacteria</taxon>
        <taxon>Bacillati</taxon>
        <taxon>Actinomycetota</taxon>
        <taxon>Actinomycetes</taxon>
        <taxon>Bifidobacteriales</taxon>
        <taxon>Bifidobacteriaceae</taxon>
        <taxon>Bifidobacterium</taxon>
    </lineage>
</organism>
<dbReference type="Gene3D" id="1.10.10.10">
    <property type="entry name" value="Winged helix-like DNA-binding domain superfamily/Winged helix DNA-binding domain"/>
    <property type="match status" value="1"/>
</dbReference>
<keyword evidence="2" id="KW-0238">DNA-binding</keyword>